<dbReference type="PROSITE" id="PS50035">
    <property type="entry name" value="PLD"/>
    <property type="match status" value="1"/>
</dbReference>
<dbReference type="GO" id="GO:0006793">
    <property type="term" value="P:phosphorus metabolic process"/>
    <property type="evidence" value="ECO:0007669"/>
    <property type="project" value="UniProtKB-ARBA"/>
</dbReference>
<evidence type="ECO:0000313" key="9">
    <source>
        <dbReference type="EMBL" id="GGG07645.1"/>
    </source>
</evidence>
<keyword evidence="7" id="KW-1133">Transmembrane helix</keyword>
<accession>A0A917D300</accession>
<comment type="caution">
    <text evidence="9">The sequence shown here is derived from an EMBL/GenBank/DDBJ whole genome shotgun (WGS) entry which is preliminary data.</text>
</comment>
<dbReference type="GO" id="GO:0016042">
    <property type="term" value="P:lipid catabolic process"/>
    <property type="evidence" value="ECO:0007669"/>
    <property type="project" value="UniProtKB-KW"/>
</dbReference>
<proteinExistence type="inferred from homology"/>
<keyword evidence="10" id="KW-1185">Reference proteome</keyword>
<dbReference type="Proteomes" id="UP000644756">
    <property type="component" value="Unassembled WGS sequence"/>
</dbReference>
<dbReference type="EMBL" id="BMGR01000008">
    <property type="protein sequence ID" value="GGG07645.1"/>
    <property type="molecule type" value="Genomic_DNA"/>
</dbReference>
<dbReference type="InterPro" id="IPR025202">
    <property type="entry name" value="PLD-like_dom"/>
</dbReference>
<dbReference type="RefSeq" id="WP_188531466.1">
    <property type="nucleotide sequence ID" value="NZ_BMGR01000008.1"/>
</dbReference>
<dbReference type="GO" id="GO:0004630">
    <property type="term" value="F:phospholipase D activity"/>
    <property type="evidence" value="ECO:0007669"/>
    <property type="project" value="UniProtKB-EC"/>
</dbReference>
<dbReference type="PANTHER" id="PTHR43856">
    <property type="entry name" value="CARDIOLIPIN HYDROLASE"/>
    <property type="match status" value="1"/>
</dbReference>
<dbReference type="GO" id="GO:0016891">
    <property type="term" value="F:RNA endonuclease activity producing 5'-phosphomonoesters, hydrolytic mechanism"/>
    <property type="evidence" value="ECO:0007669"/>
    <property type="project" value="TreeGrafter"/>
</dbReference>
<dbReference type="SUPFAM" id="SSF56024">
    <property type="entry name" value="Phospholipase D/nuclease"/>
    <property type="match status" value="1"/>
</dbReference>
<feature type="transmembrane region" description="Helical" evidence="7">
    <location>
        <begin position="6"/>
        <end position="22"/>
    </location>
</feature>
<keyword evidence="6" id="KW-0443">Lipid metabolism</keyword>
<dbReference type="AlphaFoldDB" id="A0A917D300"/>
<organism evidence="9 10">
    <name type="scientific">Paenibacillus abyssi</name>
    <dbReference type="NCBI Taxonomy" id="1340531"/>
    <lineage>
        <taxon>Bacteria</taxon>
        <taxon>Bacillati</taxon>
        <taxon>Bacillota</taxon>
        <taxon>Bacilli</taxon>
        <taxon>Bacillales</taxon>
        <taxon>Paenibacillaceae</taxon>
        <taxon>Paenibacillus</taxon>
    </lineage>
</organism>
<evidence type="ECO:0000313" key="10">
    <source>
        <dbReference type="Proteomes" id="UP000644756"/>
    </source>
</evidence>
<comment type="similarity">
    <text evidence="2">Belongs to the phospholipase D family.</text>
</comment>
<gene>
    <name evidence="9" type="ORF">GCM10010916_25650</name>
</gene>
<sequence>MEPITIIFASIAGISVAGYVLYKKKNDLSSQDNAAEIKKIIEEIDPVNNSKFKVAYAFTKTDNPPDVKLKEIIDTAKKSLDIAMYTFTDKGILNRVLHATNRGVKVRLITDKAQTKNANGQYSLIQSLARAGIPVKVNNHQGYMHLKILIADNDKIVTGSYNYTNKAKSSHDEVIVILEDNHIAQKWTDQFNRMWNDENNFREFIGRDSFTNAS</sequence>
<dbReference type="PANTHER" id="PTHR43856:SF1">
    <property type="entry name" value="MITOCHONDRIAL CARDIOLIPIN HYDROLASE"/>
    <property type="match status" value="1"/>
</dbReference>
<evidence type="ECO:0000256" key="1">
    <source>
        <dbReference type="ARBA" id="ARBA00000798"/>
    </source>
</evidence>
<dbReference type="InterPro" id="IPR001736">
    <property type="entry name" value="PLipase_D/transphosphatidylase"/>
</dbReference>
<name>A0A917D300_9BACL</name>
<dbReference type="Pfam" id="PF13091">
    <property type="entry name" value="PLDc_2"/>
    <property type="match status" value="1"/>
</dbReference>
<protein>
    <recommendedName>
        <fullName evidence="3">phospholipase D</fullName>
        <ecNumber evidence="3">3.1.4.4</ecNumber>
    </recommendedName>
</protein>
<evidence type="ECO:0000256" key="2">
    <source>
        <dbReference type="ARBA" id="ARBA00008664"/>
    </source>
</evidence>
<evidence type="ECO:0000256" key="5">
    <source>
        <dbReference type="ARBA" id="ARBA00022963"/>
    </source>
</evidence>
<comment type="catalytic activity">
    <reaction evidence="1">
        <text>a 1,2-diacyl-sn-glycero-3-phosphocholine + H2O = a 1,2-diacyl-sn-glycero-3-phosphate + choline + H(+)</text>
        <dbReference type="Rhea" id="RHEA:14445"/>
        <dbReference type="ChEBI" id="CHEBI:15354"/>
        <dbReference type="ChEBI" id="CHEBI:15377"/>
        <dbReference type="ChEBI" id="CHEBI:15378"/>
        <dbReference type="ChEBI" id="CHEBI:57643"/>
        <dbReference type="ChEBI" id="CHEBI:58608"/>
        <dbReference type="EC" id="3.1.4.4"/>
    </reaction>
</comment>
<evidence type="ECO:0000256" key="6">
    <source>
        <dbReference type="ARBA" id="ARBA00023098"/>
    </source>
</evidence>
<keyword evidence="5" id="KW-0442">Lipid degradation</keyword>
<evidence type="ECO:0000256" key="7">
    <source>
        <dbReference type="SAM" id="Phobius"/>
    </source>
</evidence>
<evidence type="ECO:0000259" key="8">
    <source>
        <dbReference type="PROSITE" id="PS50035"/>
    </source>
</evidence>
<keyword evidence="7" id="KW-0472">Membrane</keyword>
<reference evidence="9" key="2">
    <citation type="submission" date="2020-09" db="EMBL/GenBank/DDBJ databases">
        <authorList>
            <person name="Sun Q."/>
            <person name="Zhou Y."/>
        </authorList>
    </citation>
    <scope>NUCLEOTIDE SEQUENCE</scope>
    <source>
        <strain evidence="9">CGMCC 1.12987</strain>
    </source>
</reference>
<evidence type="ECO:0000256" key="3">
    <source>
        <dbReference type="ARBA" id="ARBA00012027"/>
    </source>
</evidence>
<keyword evidence="7" id="KW-0812">Transmembrane</keyword>
<dbReference type="EC" id="3.1.4.4" evidence="3"/>
<feature type="domain" description="PLD phosphodiesterase" evidence="8">
    <location>
        <begin position="140"/>
        <end position="167"/>
    </location>
</feature>
<evidence type="ECO:0000256" key="4">
    <source>
        <dbReference type="ARBA" id="ARBA00022801"/>
    </source>
</evidence>
<keyword evidence="4" id="KW-0378">Hydrolase</keyword>
<reference evidence="9" key="1">
    <citation type="journal article" date="2014" name="Int. J. Syst. Evol. Microbiol.">
        <title>Complete genome sequence of Corynebacterium casei LMG S-19264T (=DSM 44701T), isolated from a smear-ripened cheese.</title>
        <authorList>
            <consortium name="US DOE Joint Genome Institute (JGI-PGF)"/>
            <person name="Walter F."/>
            <person name="Albersmeier A."/>
            <person name="Kalinowski J."/>
            <person name="Ruckert C."/>
        </authorList>
    </citation>
    <scope>NUCLEOTIDE SEQUENCE</scope>
    <source>
        <strain evidence="9">CGMCC 1.12987</strain>
    </source>
</reference>
<dbReference type="InterPro" id="IPR051406">
    <property type="entry name" value="PLD_domain"/>
</dbReference>
<dbReference type="Gene3D" id="3.30.870.10">
    <property type="entry name" value="Endonuclease Chain A"/>
    <property type="match status" value="1"/>
</dbReference>